<proteinExistence type="inferred from homology"/>
<dbReference type="GO" id="GO:0045047">
    <property type="term" value="P:protein targeting to ER"/>
    <property type="evidence" value="ECO:0007669"/>
    <property type="project" value="TreeGrafter"/>
</dbReference>
<reference evidence="12" key="1">
    <citation type="submission" date="2022-12" db="EMBL/GenBank/DDBJ databases">
        <title>Genome assemblies of Blomia tropicalis.</title>
        <authorList>
            <person name="Cui Y."/>
        </authorList>
    </citation>
    <scope>NUCLEOTIDE SEQUENCE</scope>
    <source>
        <tissue evidence="12">Adult mites</tissue>
    </source>
</reference>
<gene>
    <name evidence="12" type="ORF">RDWZM_006944</name>
</gene>
<keyword evidence="4 11" id="KW-0812">Transmembrane</keyword>
<dbReference type="InterPro" id="IPR009542">
    <property type="entry name" value="Spc1/SPCS1"/>
</dbReference>
<evidence type="ECO:0000313" key="12">
    <source>
        <dbReference type="EMBL" id="KAJ6221132.1"/>
    </source>
</evidence>
<dbReference type="PANTHER" id="PTHR13202">
    <property type="entry name" value="MICROSOMAL SIGNAL PEPTIDASE 12 KDA SUBUNIT"/>
    <property type="match status" value="1"/>
</dbReference>
<evidence type="ECO:0000256" key="3">
    <source>
        <dbReference type="ARBA" id="ARBA00017059"/>
    </source>
</evidence>
<keyword evidence="5" id="KW-0256">Endoplasmic reticulum</keyword>
<comment type="caution">
    <text evidence="12">The sequence shown here is derived from an EMBL/GenBank/DDBJ whole genome shotgun (WGS) entry which is preliminary data.</text>
</comment>
<evidence type="ECO:0000256" key="9">
    <source>
        <dbReference type="ARBA" id="ARBA00045204"/>
    </source>
</evidence>
<evidence type="ECO:0000256" key="4">
    <source>
        <dbReference type="ARBA" id="ARBA00022692"/>
    </source>
</evidence>
<dbReference type="GO" id="GO:0005787">
    <property type="term" value="C:signal peptidase complex"/>
    <property type="evidence" value="ECO:0007669"/>
    <property type="project" value="InterPro"/>
</dbReference>
<evidence type="ECO:0000313" key="13">
    <source>
        <dbReference type="Proteomes" id="UP001142055"/>
    </source>
</evidence>
<dbReference type="AlphaFoldDB" id="A0A9Q0MBG8"/>
<protein>
    <recommendedName>
        <fullName evidence="3">Signal peptidase complex subunit 1</fullName>
    </recommendedName>
    <alternativeName>
        <fullName evidence="8">Microsomal signal peptidase 12 kDa subunit</fullName>
    </alternativeName>
</protein>
<evidence type="ECO:0000256" key="7">
    <source>
        <dbReference type="ARBA" id="ARBA00023136"/>
    </source>
</evidence>
<comment type="function">
    <text evidence="9">Component of the signal peptidase complex (SPC) which catalyzes the cleavage of N-terminal signal sequences from nascent proteins as they are translocated into the lumen of the endoplasmic reticulum. Dispensable for SPC enzymatic activity.</text>
</comment>
<dbReference type="Pfam" id="PF06645">
    <property type="entry name" value="SPC12"/>
    <property type="match status" value="1"/>
</dbReference>
<name>A0A9Q0MBG8_BLOTA</name>
<dbReference type="OrthoDB" id="263893at2759"/>
<evidence type="ECO:0000256" key="5">
    <source>
        <dbReference type="ARBA" id="ARBA00022824"/>
    </source>
</evidence>
<evidence type="ECO:0000256" key="2">
    <source>
        <dbReference type="ARBA" id="ARBA00005245"/>
    </source>
</evidence>
<sequence length="117" mass="12826">MLFEIPSLYMDFDGQKRAETLFELTITTSSVLGFIIGFYFQMFSITVAALGVGFIIASLISIPPWPMFRRKPLPWQKHIPFGDVNSNANSVSAGGDTTTTKANNKKSGNSKSGKKSN</sequence>
<evidence type="ECO:0000256" key="11">
    <source>
        <dbReference type="SAM" id="Phobius"/>
    </source>
</evidence>
<keyword evidence="7 11" id="KW-0472">Membrane</keyword>
<evidence type="ECO:0000256" key="10">
    <source>
        <dbReference type="SAM" id="MobiDB-lite"/>
    </source>
</evidence>
<feature type="compositionally biased region" description="Low complexity" evidence="10">
    <location>
        <begin position="94"/>
        <end position="111"/>
    </location>
</feature>
<evidence type="ECO:0000256" key="8">
    <source>
        <dbReference type="ARBA" id="ARBA00032913"/>
    </source>
</evidence>
<dbReference type="GO" id="GO:0006465">
    <property type="term" value="P:signal peptide processing"/>
    <property type="evidence" value="ECO:0007669"/>
    <property type="project" value="InterPro"/>
</dbReference>
<comment type="subcellular location">
    <subcellularLocation>
        <location evidence="1">Endoplasmic reticulum membrane</location>
        <topology evidence="1">Multi-pass membrane protein</topology>
    </subcellularLocation>
</comment>
<dbReference type="PANTHER" id="PTHR13202:SF0">
    <property type="entry name" value="SIGNAL PEPTIDASE COMPLEX SUBUNIT 1"/>
    <property type="match status" value="1"/>
</dbReference>
<keyword evidence="13" id="KW-1185">Reference proteome</keyword>
<evidence type="ECO:0000256" key="6">
    <source>
        <dbReference type="ARBA" id="ARBA00022989"/>
    </source>
</evidence>
<dbReference type="EMBL" id="JAPWDV010000002">
    <property type="protein sequence ID" value="KAJ6221132.1"/>
    <property type="molecule type" value="Genomic_DNA"/>
</dbReference>
<organism evidence="12 13">
    <name type="scientific">Blomia tropicalis</name>
    <name type="common">Mite</name>
    <dbReference type="NCBI Taxonomy" id="40697"/>
    <lineage>
        <taxon>Eukaryota</taxon>
        <taxon>Metazoa</taxon>
        <taxon>Ecdysozoa</taxon>
        <taxon>Arthropoda</taxon>
        <taxon>Chelicerata</taxon>
        <taxon>Arachnida</taxon>
        <taxon>Acari</taxon>
        <taxon>Acariformes</taxon>
        <taxon>Sarcoptiformes</taxon>
        <taxon>Astigmata</taxon>
        <taxon>Glycyphagoidea</taxon>
        <taxon>Echimyopodidae</taxon>
        <taxon>Blomia</taxon>
    </lineage>
</organism>
<accession>A0A9Q0MBG8</accession>
<dbReference type="Proteomes" id="UP001142055">
    <property type="component" value="Chromosome 2"/>
</dbReference>
<feature type="transmembrane region" description="Helical" evidence="11">
    <location>
        <begin position="46"/>
        <end position="68"/>
    </location>
</feature>
<evidence type="ECO:0000256" key="1">
    <source>
        <dbReference type="ARBA" id="ARBA00004477"/>
    </source>
</evidence>
<feature type="transmembrane region" description="Helical" evidence="11">
    <location>
        <begin position="21"/>
        <end position="40"/>
    </location>
</feature>
<keyword evidence="6 11" id="KW-1133">Transmembrane helix</keyword>
<feature type="region of interest" description="Disordered" evidence="10">
    <location>
        <begin position="86"/>
        <end position="117"/>
    </location>
</feature>
<comment type="similarity">
    <text evidence="2">Belongs to the SPCS1 family.</text>
</comment>